<dbReference type="OrthoDB" id="2585512at2759"/>
<keyword evidence="2" id="KW-1185">Reference proteome</keyword>
<proteinExistence type="predicted"/>
<gene>
    <name evidence="1" type="ORF">BJ322DRAFT_1076731</name>
</gene>
<accession>A0A9P6HB28</accession>
<dbReference type="AlphaFoldDB" id="A0A9P6HB28"/>
<protein>
    <recommendedName>
        <fullName evidence="3">F-box domain-containing protein</fullName>
    </recommendedName>
</protein>
<sequence length="432" mass="48314">MTTFNDLLLKLLPSIVQNVAQPESLASLCLINKIFCKFTQPFLYHTITVTPWHHKEKAIKIFRMLSSSPELAKHVRKLEIRYFPKGLDGICLDNLINSCLQGLKNCVNLLSCTWTRDGSLSSSILLAILKHSSLQELEIHGCHNKNYDHTILPRFTSVLPLWLKSLVRPLQSLSIMCERSLAVTDELLGRISESLSGLDELELAGCHLVTHEALASAICHNKNGIKSLSIKKVSLSLNLLEFDRRCRSAQLLRHLISLTITIEHVPLKLTWMKDIPLLVSSSPLEHLQLHAIAVLMDTRADDLVAALISTHGPHLKRLSLHRMTISLGVLDKACTGFTNLEQLFVFVRQEDLELIANALSKVSKLQAVHINLPILRPNGSYCYDSYFSAQDVLCIVNKCSPTLTQIGCANHVWQASSVQNIIFFGEFHGKTG</sequence>
<evidence type="ECO:0008006" key="3">
    <source>
        <dbReference type="Google" id="ProtNLM"/>
    </source>
</evidence>
<dbReference type="SUPFAM" id="SSF52047">
    <property type="entry name" value="RNI-like"/>
    <property type="match status" value="1"/>
</dbReference>
<organism evidence="1 2">
    <name type="scientific">Thelephora terrestris</name>
    <dbReference type="NCBI Taxonomy" id="56493"/>
    <lineage>
        <taxon>Eukaryota</taxon>
        <taxon>Fungi</taxon>
        <taxon>Dikarya</taxon>
        <taxon>Basidiomycota</taxon>
        <taxon>Agaricomycotina</taxon>
        <taxon>Agaricomycetes</taxon>
        <taxon>Thelephorales</taxon>
        <taxon>Thelephoraceae</taxon>
        <taxon>Thelephora</taxon>
    </lineage>
</organism>
<evidence type="ECO:0000313" key="1">
    <source>
        <dbReference type="EMBL" id="KAF9781527.1"/>
    </source>
</evidence>
<dbReference type="InterPro" id="IPR032675">
    <property type="entry name" value="LRR_dom_sf"/>
</dbReference>
<evidence type="ECO:0000313" key="2">
    <source>
        <dbReference type="Proteomes" id="UP000736335"/>
    </source>
</evidence>
<dbReference type="EMBL" id="WIUZ02000013">
    <property type="protein sequence ID" value="KAF9781527.1"/>
    <property type="molecule type" value="Genomic_DNA"/>
</dbReference>
<dbReference type="Proteomes" id="UP000736335">
    <property type="component" value="Unassembled WGS sequence"/>
</dbReference>
<reference evidence="1" key="2">
    <citation type="submission" date="2020-11" db="EMBL/GenBank/DDBJ databases">
        <authorList>
            <consortium name="DOE Joint Genome Institute"/>
            <person name="Kuo A."/>
            <person name="Miyauchi S."/>
            <person name="Kiss E."/>
            <person name="Drula E."/>
            <person name="Kohler A."/>
            <person name="Sanchez-Garcia M."/>
            <person name="Andreopoulos B."/>
            <person name="Barry K.W."/>
            <person name="Bonito G."/>
            <person name="Buee M."/>
            <person name="Carver A."/>
            <person name="Chen C."/>
            <person name="Cichocki N."/>
            <person name="Clum A."/>
            <person name="Culley D."/>
            <person name="Crous P.W."/>
            <person name="Fauchery L."/>
            <person name="Girlanda M."/>
            <person name="Hayes R."/>
            <person name="Keri Z."/>
            <person name="Labutti K."/>
            <person name="Lipzen A."/>
            <person name="Lombard V."/>
            <person name="Magnuson J."/>
            <person name="Maillard F."/>
            <person name="Morin E."/>
            <person name="Murat C."/>
            <person name="Nolan M."/>
            <person name="Ohm R."/>
            <person name="Pangilinan J."/>
            <person name="Pereira M."/>
            <person name="Perotto S."/>
            <person name="Peter M."/>
            <person name="Riley R."/>
            <person name="Sitrit Y."/>
            <person name="Stielow B."/>
            <person name="Szollosi G."/>
            <person name="Zifcakova L."/>
            <person name="Stursova M."/>
            <person name="Spatafora J.W."/>
            <person name="Tedersoo L."/>
            <person name="Vaario L.-M."/>
            <person name="Yamada A."/>
            <person name="Yan M."/>
            <person name="Wang P."/>
            <person name="Xu J."/>
            <person name="Bruns T."/>
            <person name="Baldrian P."/>
            <person name="Vilgalys R."/>
            <person name="Henrissat B."/>
            <person name="Grigoriev I.V."/>
            <person name="Hibbett D."/>
            <person name="Nagy L.G."/>
            <person name="Martin F.M."/>
        </authorList>
    </citation>
    <scope>NUCLEOTIDE SEQUENCE</scope>
    <source>
        <strain evidence="1">UH-Tt-Lm1</strain>
    </source>
</reference>
<name>A0A9P6HB28_9AGAM</name>
<reference evidence="1" key="1">
    <citation type="journal article" date="2020" name="Nat. Commun.">
        <title>Large-scale genome sequencing of mycorrhizal fungi provides insights into the early evolution of symbiotic traits.</title>
        <authorList>
            <person name="Miyauchi S."/>
            <person name="Kiss E."/>
            <person name="Kuo A."/>
            <person name="Drula E."/>
            <person name="Kohler A."/>
            <person name="Sanchez-Garcia M."/>
            <person name="Morin E."/>
            <person name="Andreopoulos B."/>
            <person name="Barry K.W."/>
            <person name="Bonito G."/>
            <person name="Buee M."/>
            <person name="Carver A."/>
            <person name="Chen C."/>
            <person name="Cichocki N."/>
            <person name="Clum A."/>
            <person name="Culley D."/>
            <person name="Crous P.W."/>
            <person name="Fauchery L."/>
            <person name="Girlanda M."/>
            <person name="Hayes R.D."/>
            <person name="Keri Z."/>
            <person name="LaButti K."/>
            <person name="Lipzen A."/>
            <person name="Lombard V."/>
            <person name="Magnuson J."/>
            <person name="Maillard F."/>
            <person name="Murat C."/>
            <person name="Nolan M."/>
            <person name="Ohm R.A."/>
            <person name="Pangilinan J."/>
            <person name="Pereira M.F."/>
            <person name="Perotto S."/>
            <person name="Peter M."/>
            <person name="Pfister S."/>
            <person name="Riley R."/>
            <person name="Sitrit Y."/>
            <person name="Stielow J.B."/>
            <person name="Szollosi G."/>
            <person name="Zifcakova L."/>
            <person name="Stursova M."/>
            <person name="Spatafora J.W."/>
            <person name="Tedersoo L."/>
            <person name="Vaario L.M."/>
            <person name="Yamada A."/>
            <person name="Yan M."/>
            <person name="Wang P."/>
            <person name="Xu J."/>
            <person name="Bruns T."/>
            <person name="Baldrian P."/>
            <person name="Vilgalys R."/>
            <person name="Dunand C."/>
            <person name="Henrissat B."/>
            <person name="Grigoriev I.V."/>
            <person name="Hibbett D."/>
            <person name="Nagy L.G."/>
            <person name="Martin F.M."/>
        </authorList>
    </citation>
    <scope>NUCLEOTIDE SEQUENCE</scope>
    <source>
        <strain evidence="1">UH-Tt-Lm1</strain>
    </source>
</reference>
<dbReference type="Gene3D" id="3.80.10.10">
    <property type="entry name" value="Ribonuclease Inhibitor"/>
    <property type="match status" value="1"/>
</dbReference>
<comment type="caution">
    <text evidence="1">The sequence shown here is derived from an EMBL/GenBank/DDBJ whole genome shotgun (WGS) entry which is preliminary data.</text>
</comment>